<dbReference type="AlphaFoldDB" id="A0A3M8ASZ0"/>
<dbReference type="InterPro" id="IPR036119">
    <property type="entry name" value="NOS_N_sf"/>
</dbReference>
<dbReference type="InterPro" id="IPR050607">
    <property type="entry name" value="NOS"/>
</dbReference>
<protein>
    <recommendedName>
        <fullName evidence="5 11">Nitric oxide synthase oxygenase</fullName>
        <ecNumber evidence="4 11">1.14.14.47</ecNumber>
    </recommendedName>
</protein>
<keyword evidence="6 11" id="KW-0349">Heme</keyword>
<evidence type="ECO:0000256" key="4">
    <source>
        <dbReference type="ARBA" id="ARBA00012735"/>
    </source>
</evidence>
<dbReference type="PANTHER" id="PTHR43410:SF1">
    <property type="entry name" value="NITRIC OXIDE SYNTHASE"/>
    <property type="match status" value="1"/>
</dbReference>
<dbReference type="InterPro" id="IPR044943">
    <property type="entry name" value="NOS_dom_1"/>
</dbReference>
<accession>A0A3M8ASZ0</accession>
<dbReference type="InterPro" id="IPR044944">
    <property type="entry name" value="NOS_dom_3"/>
</dbReference>
<evidence type="ECO:0000313" key="14">
    <source>
        <dbReference type="EMBL" id="RNB54239.1"/>
    </source>
</evidence>
<keyword evidence="8 11" id="KW-0560">Oxidoreductase</keyword>
<evidence type="ECO:0000259" key="13">
    <source>
        <dbReference type="Pfam" id="PF02898"/>
    </source>
</evidence>
<dbReference type="Proteomes" id="UP000276178">
    <property type="component" value="Unassembled WGS sequence"/>
</dbReference>
<dbReference type="InterPro" id="IPR017142">
    <property type="entry name" value="Nitric_oxide_synthase_Oase-su"/>
</dbReference>
<dbReference type="GO" id="GO:0006809">
    <property type="term" value="P:nitric oxide biosynthetic process"/>
    <property type="evidence" value="ECO:0007669"/>
    <property type="project" value="InterPro"/>
</dbReference>
<dbReference type="EC" id="1.14.14.47" evidence="4 11"/>
<dbReference type="GO" id="GO:0004517">
    <property type="term" value="F:nitric-oxide synthase activity"/>
    <property type="evidence" value="ECO:0007669"/>
    <property type="project" value="InterPro"/>
</dbReference>
<evidence type="ECO:0000256" key="6">
    <source>
        <dbReference type="ARBA" id="ARBA00022617"/>
    </source>
</evidence>
<organism evidence="14 15">
    <name type="scientific">Brevibacillus agri</name>
    <dbReference type="NCBI Taxonomy" id="51101"/>
    <lineage>
        <taxon>Bacteria</taxon>
        <taxon>Bacillati</taxon>
        <taxon>Bacillota</taxon>
        <taxon>Bacilli</taxon>
        <taxon>Bacillales</taxon>
        <taxon>Paenibacillaceae</taxon>
        <taxon>Brevibacillus</taxon>
    </lineage>
</organism>
<dbReference type="SUPFAM" id="SSF56512">
    <property type="entry name" value="Nitric oxide (NO) synthase oxygenase domain"/>
    <property type="match status" value="1"/>
</dbReference>
<comment type="similarity">
    <text evidence="3 11">Belongs to the NOS family. Bacterial NOS oxygenase subfamily.</text>
</comment>
<comment type="caution">
    <text evidence="14">The sequence shown here is derived from an EMBL/GenBank/DDBJ whole genome shotgun (WGS) entry which is preliminary data.</text>
</comment>
<comment type="function">
    <text evidence="2 11">Catalyzes the production of nitric oxide.</text>
</comment>
<feature type="domain" description="Nitric oxide synthase (NOS)" evidence="13">
    <location>
        <begin position="28"/>
        <end position="385"/>
    </location>
</feature>
<dbReference type="InterPro" id="IPR044940">
    <property type="entry name" value="NOS_dom_2"/>
</dbReference>
<feature type="binding site" description="axial binding residue" evidence="12">
    <location>
        <position position="91"/>
    </location>
    <ligand>
        <name>heme</name>
        <dbReference type="ChEBI" id="CHEBI:30413"/>
    </ligand>
    <ligandPart>
        <name>Fe</name>
        <dbReference type="ChEBI" id="CHEBI:18248"/>
    </ligandPart>
</feature>
<keyword evidence="9 11" id="KW-0408">Iron</keyword>
<evidence type="ECO:0000256" key="2">
    <source>
        <dbReference type="ARBA" id="ARBA00002642"/>
    </source>
</evidence>
<evidence type="ECO:0000256" key="7">
    <source>
        <dbReference type="ARBA" id="ARBA00022723"/>
    </source>
</evidence>
<evidence type="ECO:0000256" key="12">
    <source>
        <dbReference type="PIRSR" id="PIRSR037219-1"/>
    </source>
</evidence>
<gene>
    <name evidence="14" type="ORF">EB820_14400</name>
</gene>
<name>A0A3M8ASZ0_9BACL</name>
<dbReference type="Gene3D" id="3.90.1230.10">
    <property type="entry name" value="Nitric Oxide Synthase, Chain A, domain 3"/>
    <property type="match status" value="1"/>
</dbReference>
<evidence type="ECO:0000256" key="5">
    <source>
        <dbReference type="ARBA" id="ARBA00018859"/>
    </source>
</evidence>
<dbReference type="GO" id="GO:0020037">
    <property type="term" value="F:heme binding"/>
    <property type="evidence" value="ECO:0007669"/>
    <property type="project" value="InterPro"/>
</dbReference>
<sequence>MQVGENYNEGTYAASKRLFSGKEGTMEPNQLMEAAQRFIRTCYSELNKTAAETEQRLQEVRYQIESQGYYEHTEEELRHGAKMAWRNSNRCIGRFFWESLIVMDERHVQTEEEMAQALLRHIEFATNGGKVRPTITVFAPAIPGRPQMRIWNHQLIRYAGYETEYGILGDPASLELTKLCLSLGWQGAGTHYDILPLVVQIGDRQPQFFEIPPELVIEVPITHPEIAGFADLGLQWYGVPIVADMRLEIGGLDYVAAPFNGWYMGTEIGARNLADEQRYNMLPKVAEVMGLDTSREATLWRDKALVELNVAVLHSFKEKGVSIVDHHTASQQFKRFEEREAKNGREITGDWTWLIPPISPAATHIFHSTYDNKMESPNFHYQAKPDLPKK</sequence>
<comment type="cofactor">
    <cofactor evidence="1 11 12">
        <name>heme</name>
        <dbReference type="ChEBI" id="CHEBI:30413"/>
    </cofactor>
</comment>
<evidence type="ECO:0000256" key="1">
    <source>
        <dbReference type="ARBA" id="ARBA00001971"/>
    </source>
</evidence>
<dbReference type="Pfam" id="PF02898">
    <property type="entry name" value="NO_synthase"/>
    <property type="match status" value="1"/>
</dbReference>
<dbReference type="OrthoDB" id="3398374at2"/>
<dbReference type="PIRSF" id="PIRSF037219">
    <property type="entry name" value="NOS_oxygenase"/>
    <property type="match status" value="1"/>
</dbReference>
<evidence type="ECO:0000256" key="3">
    <source>
        <dbReference type="ARBA" id="ARBA00005411"/>
    </source>
</evidence>
<dbReference type="PANTHER" id="PTHR43410">
    <property type="entry name" value="NITRIC OXIDE SYNTHASE OXYGENASE"/>
    <property type="match status" value="1"/>
</dbReference>
<evidence type="ECO:0000313" key="15">
    <source>
        <dbReference type="Proteomes" id="UP000276178"/>
    </source>
</evidence>
<dbReference type="Gene3D" id="3.90.340.10">
    <property type="entry name" value="Nitric Oxide Synthase, Chain A, domain 1"/>
    <property type="match status" value="1"/>
</dbReference>
<dbReference type="InterPro" id="IPR004030">
    <property type="entry name" value="NOS_N"/>
</dbReference>
<evidence type="ECO:0000256" key="10">
    <source>
        <dbReference type="ARBA" id="ARBA00048713"/>
    </source>
</evidence>
<dbReference type="CDD" id="cd00794">
    <property type="entry name" value="NOS_oxygenase_prok"/>
    <property type="match status" value="1"/>
</dbReference>
<comment type="catalytic activity">
    <reaction evidence="10">
        <text>3 reduced [flavodoxin] + 2 L-arginine + 4 O2 = 3 oxidized [flavodoxin] + 2 L-citrulline + 2 nitric oxide + 4 H2O + 5 H(+)</text>
        <dbReference type="Rhea" id="RHEA:52324"/>
        <dbReference type="Rhea" id="RHEA-COMP:10622"/>
        <dbReference type="Rhea" id="RHEA-COMP:10623"/>
        <dbReference type="ChEBI" id="CHEBI:15377"/>
        <dbReference type="ChEBI" id="CHEBI:15378"/>
        <dbReference type="ChEBI" id="CHEBI:15379"/>
        <dbReference type="ChEBI" id="CHEBI:16480"/>
        <dbReference type="ChEBI" id="CHEBI:32682"/>
        <dbReference type="ChEBI" id="CHEBI:57618"/>
        <dbReference type="ChEBI" id="CHEBI:57743"/>
        <dbReference type="ChEBI" id="CHEBI:58210"/>
        <dbReference type="EC" id="1.14.14.47"/>
    </reaction>
</comment>
<reference evidence="14 15" key="1">
    <citation type="submission" date="2018-10" db="EMBL/GenBank/DDBJ databases">
        <title>Phylogenomics of Brevibacillus.</title>
        <authorList>
            <person name="Dunlap C."/>
        </authorList>
    </citation>
    <scope>NUCLEOTIDE SEQUENCE [LARGE SCALE GENOMIC DNA]</scope>
    <source>
        <strain evidence="14 15">NRRL NRS 1219</strain>
    </source>
</reference>
<evidence type="ECO:0000256" key="11">
    <source>
        <dbReference type="PIRNR" id="PIRNR037219"/>
    </source>
</evidence>
<dbReference type="EMBL" id="RHHN01000041">
    <property type="protein sequence ID" value="RNB54239.1"/>
    <property type="molecule type" value="Genomic_DNA"/>
</dbReference>
<comment type="subunit">
    <text evidence="11">Homodimer.</text>
</comment>
<proteinExistence type="inferred from homology"/>
<dbReference type="GO" id="GO:0046872">
    <property type="term" value="F:metal ion binding"/>
    <property type="evidence" value="ECO:0007669"/>
    <property type="project" value="UniProtKB-KW"/>
</dbReference>
<keyword evidence="7 11" id="KW-0479">Metal-binding</keyword>
<dbReference type="Gene3D" id="3.90.440.10">
    <property type="entry name" value="Nitric Oxide Synthase,Heme Domain,Chain A domain 2"/>
    <property type="match status" value="1"/>
</dbReference>
<evidence type="ECO:0000256" key="8">
    <source>
        <dbReference type="ARBA" id="ARBA00023002"/>
    </source>
</evidence>
<comment type="miscellaneous">
    <text evidence="11">This protein is similar to the oxygenase domain of eukaryotic nitric oxide synthases but lacks the reductase domain which, in eukaryotes, is responsible for transfer of electrons to the ferric heme during nitric oxide synthesis.</text>
</comment>
<evidence type="ECO:0000256" key="9">
    <source>
        <dbReference type="ARBA" id="ARBA00023004"/>
    </source>
</evidence>